<dbReference type="PANTHER" id="PTHR30461:SF23">
    <property type="entry name" value="DNA RECOMBINASE-RELATED"/>
    <property type="match status" value="1"/>
</dbReference>
<dbReference type="SUPFAM" id="SSF53041">
    <property type="entry name" value="Resolvase-like"/>
    <property type="match status" value="1"/>
</dbReference>
<keyword evidence="1" id="KW-0175">Coiled coil</keyword>
<dbReference type="Gene3D" id="3.40.50.1390">
    <property type="entry name" value="Resolvase, N-terminal catalytic domain"/>
    <property type="match status" value="1"/>
</dbReference>
<evidence type="ECO:0000313" key="4">
    <source>
        <dbReference type="EMBL" id="MFD1055334.1"/>
    </source>
</evidence>
<dbReference type="InterPro" id="IPR036162">
    <property type="entry name" value="Resolvase-like_N_sf"/>
</dbReference>
<dbReference type="PROSITE" id="PS51736">
    <property type="entry name" value="RECOMBINASES_3"/>
    <property type="match status" value="1"/>
</dbReference>
<feature type="domain" description="Resolvase/invertase-type recombinase catalytic" evidence="2">
    <location>
        <begin position="36"/>
        <end position="182"/>
    </location>
</feature>
<feature type="domain" description="Recombinase" evidence="3">
    <location>
        <begin position="190"/>
        <end position="318"/>
    </location>
</feature>
<evidence type="ECO:0000259" key="3">
    <source>
        <dbReference type="PROSITE" id="PS51737"/>
    </source>
</evidence>
<name>A0ABW3N0J2_9MICO</name>
<evidence type="ECO:0000256" key="1">
    <source>
        <dbReference type="SAM" id="Coils"/>
    </source>
</evidence>
<dbReference type="EMBL" id="JBHTKH010000008">
    <property type="protein sequence ID" value="MFD1055334.1"/>
    <property type="molecule type" value="Genomic_DNA"/>
</dbReference>
<dbReference type="PANTHER" id="PTHR30461">
    <property type="entry name" value="DNA-INVERTASE FROM LAMBDOID PROPHAGE"/>
    <property type="match status" value="1"/>
</dbReference>
<organism evidence="4 5">
    <name type="scientific">Terrabacter terrigena</name>
    <dbReference type="NCBI Taxonomy" id="574718"/>
    <lineage>
        <taxon>Bacteria</taxon>
        <taxon>Bacillati</taxon>
        <taxon>Actinomycetota</taxon>
        <taxon>Actinomycetes</taxon>
        <taxon>Micrococcales</taxon>
        <taxon>Intrasporangiaceae</taxon>
        <taxon>Terrabacter</taxon>
    </lineage>
</organism>
<dbReference type="InterPro" id="IPR038109">
    <property type="entry name" value="DNA_bind_recomb_sf"/>
</dbReference>
<comment type="caution">
    <text evidence="4">The sequence shown here is derived from an EMBL/GenBank/DDBJ whole genome shotgun (WGS) entry which is preliminary data.</text>
</comment>
<dbReference type="Gene3D" id="3.90.1750.20">
    <property type="entry name" value="Putative Large Serine Recombinase, Chain B, Domain 2"/>
    <property type="match status" value="1"/>
</dbReference>
<protein>
    <submittedName>
        <fullName evidence="4">Recombinase family protein</fullName>
    </submittedName>
</protein>
<proteinExistence type="predicted"/>
<dbReference type="PROSITE" id="PS51737">
    <property type="entry name" value="RECOMBINASE_DNA_BIND"/>
    <property type="match status" value="1"/>
</dbReference>
<dbReference type="CDD" id="cd00338">
    <property type="entry name" value="Ser_Recombinase"/>
    <property type="match status" value="1"/>
</dbReference>
<accession>A0ABW3N0J2</accession>
<dbReference type="Pfam" id="PF00239">
    <property type="entry name" value="Resolvase"/>
    <property type="match status" value="1"/>
</dbReference>
<feature type="coiled-coil region" evidence="1">
    <location>
        <begin position="412"/>
        <end position="448"/>
    </location>
</feature>
<sequence length="534" mass="59495">MAAARQLSKVVLPACVQAGNCQGGYEVALESMPTRRCAIYARISVSSEESVSIDRQIESAEQYAAARGWTVAGVFKDDGVSATHNKPEDRAGWRALLASRENFDAVIIWKIDRLARRVIDFLHADVALQERNAGIVAVEQSIDMTSAEGRMIAQVLAIFAEYEAAAISARVAAARTHLLRSGRVVGGTVPYGYRSVPNPTGPGFVLAHDPERIEYVRTMVKRTREGRSIYSTVQWLDEMEAPTPTGRGSWVYSTVERILRHPILAGMTAFNPGNADKVRGQQVLPGENGLPVVDESLAIMTQAEWRAMVRQLDERDTAQSKPVALRAKTSGLLSGLVMCGDDRHGSPVRMWRGTIQGRPGYYCPECSQAISNFEHVVVQEFLRQKGERVRWSVVEEVLEGGAALIPEIEHRLDELDTLLRQTRDREERARLQDEQARLLDLRDEKEAEAPVIRHVATRGTQMFGEDWEQAETDEERRDILGDALHSITVRRGRPGRRTDAQILARLTFDWKVPEDLGPIVAPTDEELASWAEEA</sequence>
<dbReference type="Pfam" id="PF07508">
    <property type="entry name" value="Recombinase"/>
    <property type="match status" value="1"/>
</dbReference>
<reference evidence="5" key="1">
    <citation type="journal article" date="2019" name="Int. J. Syst. Evol. Microbiol.">
        <title>The Global Catalogue of Microorganisms (GCM) 10K type strain sequencing project: providing services to taxonomists for standard genome sequencing and annotation.</title>
        <authorList>
            <consortium name="The Broad Institute Genomics Platform"/>
            <consortium name="The Broad Institute Genome Sequencing Center for Infectious Disease"/>
            <person name="Wu L."/>
            <person name="Ma J."/>
        </authorList>
    </citation>
    <scope>NUCLEOTIDE SEQUENCE [LARGE SCALE GENOMIC DNA]</scope>
    <source>
        <strain evidence="5">CCUG 57508</strain>
    </source>
</reference>
<keyword evidence="5" id="KW-1185">Reference proteome</keyword>
<dbReference type="InterPro" id="IPR050639">
    <property type="entry name" value="SSR_resolvase"/>
</dbReference>
<evidence type="ECO:0000259" key="2">
    <source>
        <dbReference type="PROSITE" id="PS51736"/>
    </source>
</evidence>
<dbReference type="InterPro" id="IPR006119">
    <property type="entry name" value="Resolv_N"/>
</dbReference>
<evidence type="ECO:0000313" key="5">
    <source>
        <dbReference type="Proteomes" id="UP001597046"/>
    </source>
</evidence>
<gene>
    <name evidence="4" type="ORF">ACFQ2V_13535</name>
</gene>
<dbReference type="SMART" id="SM00857">
    <property type="entry name" value="Resolvase"/>
    <property type="match status" value="1"/>
</dbReference>
<dbReference type="InterPro" id="IPR011109">
    <property type="entry name" value="DNA_bind_recombinase_dom"/>
</dbReference>
<dbReference type="Proteomes" id="UP001597046">
    <property type="component" value="Unassembled WGS sequence"/>
</dbReference>
<dbReference type="RefSeq" id="WP_386053396.1">
    <property type="nucleotide sequence ID" value="NZ_JBHTKH010000008.1"/>
</dbReference>